<gene>
    <name evidence="9" type="ORF">LNTAR_00335</name>
</gene>
<reference evidence="9 10" key="1">
    <citation type="journal article" date="2010" name="J. Bacteriol.">
        <title>Genome sequence of Lentisphaera araneosa HTCC2155T, the type species of the order Lentisphaerales in the phylum Lentisphaerae.</title>
        <authorList>
            <person name="Thrash J.C."/>
            <person name="Cho J.C."/>
            <person name="Vergin K.L."/>
            <person name="Morris R.M."/>
            <person name="Giovannoni S.J."/>
        </authorList>
    </citation>
    <scope>NUCLEOTIDE SEQUENCE [LARGE SCALE GENOMIC DNA]</scope>
    <source>
        <strain evidence="9 10">HTCC2155</strain>
    </source>
</reference>
<dbReference type="GO" id="GO:0008270">
    <property type="term" value="F:zinc ion binding"/>
    <property type="evidence" value="ECO:0007669"/>
    <property type="project" value="InterPro"/>
</dbReference>
<evidence type="ECO:0000256" key="5">
    <source>
        <dbReference type="ARBA" id="ARBA00022833"/>
    </source>
</evidence>
<keyword evidence="9" id="KW-0121">Carboxypeptidase</keyword>
<comment type="caution">
    <text evidence="7">Lacks conserved residue(s) required for the propagation of feature annotation.</text>
</comment>
<dbReference type="CDD" id="cd03862">
    <property type="entry name" value="M14-like"/>
    <property type="match status" value="1"/>
</dbReference>
<dbReference type="AlphaFoldDB" id="A6DKA4"/>
<evidence type="ECO:0000256" key="3">
    <source>
        <dbReference type="ARBA" id="ARBA00022670"/>
    </source>
</evidence>
<dbReference type="Pfam" id="PF00246">
    <property type="entry name" value="Peptidase_M14"/>
    <property type="match status" value="1"/>
</dbReference>
<dbReference type="PANTHER" id="PTHR11705:SF143">
    <property type="entry name" value="SLL0236 PROTEIN"/>
    <property type="match status" value="1"/>
</dbReference>
<evidence type="ECO:0000256" key="2">
    <source>
        <dbReference type="ARBA" id="ARBA00005988"/>
    </source>
</evidence>
<sequence length="343" mass="40029">MKHLLSRDIALPEMDILLGLIENRNFDFKLEVLDEIEHKNHRYPIYGLVAGNPDPTAPVFCMTAGVHGLERIGTHVALSFLKSWLSLGSWSKSRKSLLRKMRFVVIPIVNPAGMALKSRYNANRVDLMRNAPLNSPDLKKHQLWGGQSYSPRLPWFRGNNGLEKESQALINFVKKHTFESKCTISLDLHSGFGLRDRIWFPFAHTTSEPPCLVEIYKLRRLLREGFPYHAYKFEPQIRHYLIHGDLWDYLLLEHEKSSNSGIFLPLTLELGSWLWLKKNPRQLFSMTGYFNSMSAHRYERVLRRHIMLIGFLMEACISSKKWIPQNDTERHTILELARSKWYS</sequence>
<keyword evidence="10" id="KW-1185">Reference proteome</keyword>
<dbReference type="InterPro" id="IPR000834">
    <property type="entry name" value="Peptidase_M14"/>
</dbReference>
<evidence type="ECO:0000256" key="4">
    <source>
        <dbReference type="ARBA" id="ARBA00022801"/>
    </source>
</evidence>
<dbReference type="GO" id="GO:0005615">
    <property type="term" value="C:extracellular space"/>
    <property type="evidence" value="ECO:0007669"/>
    <property type="project" value="TreeGrafter"/>
</dbReference>
<evidence type="ECO:0000313" key="9">
    <source>
        <dbReference type="EMBL" id="EDM27802.1"/>
    </source>
</evidence>
<dbReference type="eggNOG" id="COG2866">
    <property type="taxonomic scope" value="Bacteria"/>
</dbReference>
<keyword evidence="4" id="KW-0378">Hydrolase</keyword>
<protein>
    <submittedName>
        <fullName evidence="9">Zinc carboxypeptidase-related protein</fullName>
    </submittedName>
</protein>
<dbReference type="PROSITE" id="PS52035">
    <property type="entry name" value="PEPTIDASE_M14"/>
    <property type="match status" value="1"/>
</dbReference>
<evidence type="ECO:0000313" key="10">
    <source>
        <dbReference type="Proteomes" id="UP000004947"/>
    </source>
</evidence>
<keyword evidence="3" id="KW-0645">Protease</keyword>
<keyword evidence="5" id="KW-0862">Zinc</keyword>
<evidence type="ECO:0000256" key="7">
    <source>
        <dbReference type="PROSITE-ProRule" id="PRU01379"/>
    </source>
</evidence>
<dbReference type="STRING" id="313628.LNTAR_00335"/>
<dbReference type="GO" id="GO:0006508">
    <property type="term" value="P:proteolysis"/>
    <property type="evidence" value="ECO:0007669"/>
    <property type="project" value="UniProtKB-KW"/>
</dbReference>
<dbReference type="GO" id="GO:0004181">
    <property type="term" value="F:metallocarboxypeptidase activity"/>
    <property type="evidence" value="ECO:0007669"/>
    <property type="project" value="InterPro"/>
</dbReference>
<dbReference type="Proteomes" id="UP000004947">
    <property type="component" value="Unassembled WGS sequence"/>
</dbReference>
<evidence type="ECO:0000259" key="8">
    <source>
        <dbReference type="PROSITE" id="PS52035"/>
    </source>
</evidence>
<comment type="cofactor">
    <cofactor evidence="1">
        <name>Zn(2+)</name>
        <dbReference type="ChEBI" id="CHEBI:29105"/>
    </cofactor>
</comment>
<feature type="domain" description="Peptidase M14" evidence="8">
    <location>
        <begin position="7"/>
        <end position="343"/>
    </location>
</feature>
<dbReference type="SUPFAM" id="SSF53187">
    <property type="entry name" value="Zn-dependent exopeptidases"/>
    <property type="match status" value="1"/>
</dbReference>
<dbReference type="EMBL" id="ABCK01000007">
    <property type="protein sequence ID" value="EDM27802.1"/>
    <property type="molecule type" value="Genomic_DNA"/>
</dbReference>
<dbReference type="PANTHER" id="PTHR11705">
    <property type="entry name" value="PROTEASE FAMILY M14 CARBOXYPEPTIDASE A,B"/>
    <property type="match status" value="1"/>
</dbReference>
<keyword evidence="6" id="KW-0482">Metalloprotease</keyword>
<dbReference type="Gene3D" id="3.40.630.10">
    <property type="entry name" value="Zn peptidases"/>
    <property type="match status" value="1"/>
</dbReference>
<comment type="similarity">
    <text evidence="2 7">Belongs to the peptidase M14 family.</text>
</comment>
<dbReference type="RefSeq" id="WP_007278317.1">
    <property type="nucleotide sequence ID" value="NZ_ABCK01000007.1"/>
</dbReference>
<evidence type="ECO:0000256" key="1">
    <source>
        <dbReference type="ARBA" id="ARBA00001947"/>
    </source>
</evidence>
<comment type="caution">
    <text evidence="9">The sequence shown here is derived from an EMBL/GenBank/DDBJ whole genome shotgun (WGS) entry which is preliminary data.</text>
</comment>
<evidence type="ECO:0000256" key="6">
    <source>
        <dbReference type="ARBA" id="ARBA00023049"/>
    </source>
</evidence>
<organism evidence="9 10">
    <name type="scientific">Lentisphaera araneosa HTCC2155</name>
    <dbReference type="NCBI Taxonomy" id="313628"/>
    <lineage>
        <taxon>Bacteria</taxon>
        <taxon>Pseudomonadati</taxon>
        <taxon>Lentisphaerota</taxon>
        <taxon>Lentisphaeria</taxon>
        <taxon>Lentisphaerales</taxon>
        <taxon>Lentisphaeraceae</taxon>
        <taxon>Lentisphaera</taxon>
    </lineage>
</organism>
<dbReference type="SMART" id="SM00631">
    <property type="entry name" value="Zn_pept"/>
    <property type="match status" value="1"/>
</dbReference>
<dbReference type="OrthoDB" id="9779324at2"/>
<accession>A6DKA4</accession>
<proteinExistence type="inferred from homology"/>
<name>A6DKA4_9BACT</name>